<organism evidence="2 3">
    <name type="scientific">Symbiopectobacterium purcellii</name>
    <dbReference type="NCBI Taxonomy" id="2871826"/>
    <lineage>
        <taxon>Bacteria</taxon>
        <taxon>Pseudomonadati</taxon>
        <taxon>Pseudomonadota</taxon>
        <taxon>Gammaproteobacteria</taxon>
        <taxon>Enterobacterales</taxon>
        <taxon>Enterobacteriaceae</taxon>
    </lineage>
</organism>
<keyword evidence="1" id="KW-1133">Transmembrane helix</keyword>
<reference evidence="2 3" key="1">
    <citation type="submission" date="2021-08" db="EMBL/GenBank/DDBJ databases">
        <title>Culture and genomic analysis of Symbiopectobacterium purcellii sp. nov. gen. nov., isolated from the leafhopper Empoasca decipiens.</title>
        <authorList>
            <person name="Nadal-Jimenez P."/>
            <person name="Siozios S."/>
            <person name="Halliday N."/>
            <person name="Camara M."/>
            <person name="Hurst G.D.D."/>
        </authorList>
    </citation>
    <scope>NUCLEOTIDE SEQUENCE [LARGE SCALE GENOMIC DNA]</scope>
    <source>
        <strain evidence="2 3">SyEd1</strain>
    </source>
</reference>
<protein>
    <recommendedName>
        <fullName evidence="4">PrgH/EprH family type III secretion apparatus protein</fullName>
    </recommendedName>
</protein>
<dbReference type="Gene3D" id="3.30.70.1770">
    <property type="match status" value="1"/>
</dbReference>
<accession>A0ABX9AQH3</accession>
<dbReference type="EMBL" id="CP081864">
    <property type="protein sequence ID" value="QZN95255.1"/>
    <property type="molecule type" value="Genomic_DNA"/>
</dbReference>
<evidence type="ECO:0000313" key="2">
    <source>
        <dbReference type="EMBL" id="QZN95255.1"/>
    </source>
</evidence>
<keyword evidence="1" id="KW-0812">Transmembrane</keyword>
<gene>
    <name evidence="2" type="ORF">K6K13_18890</name>
</gene>
<dbReference type="Proteomes" id="UP000825886">
    <property type="component" value="Chromosome"/>
</dbReference>
<name>A0ABX9AQH3_9ENTR</name>
<dbReference type="RefSeq" id="WP_222158361.1">
    <property type="nucleotide sequence ID" value="NZ_CP081864.1"/>
</dbReference>
<proteinExistence type="predicted"/>
<dbReference type="Pfam" id="PF09480">
    <property type="entry name" value="PrgH"/>
    <property type="match status" value="1"/>
</dbReference>
<evidence type="ECO:0008006" key="4">
    <source>
        <dbReference type="Google" id="ProtNLM"/>
    </source>
</evidence>
<keyword evidence="3" id="KW-1185">Reference proteome</keyword>
<evidence type="ECO:0000313" key="3">
    <source>
        <dbReference type="Proteomes" id="UP000825886"/>
    </source>
</evidence>
<keyword evidence="1" id="KW-0472">Membrane</keyword>
<sequence length="417" mass="48251">MDEKHIDNNTTNRETFTLKILFGPMFGCELNLPADNYFFNIHPPIKPSNMGGDMQEGVANMASFACKTLYIPCEVDSDNLRLYLTEKFEIDGKYGYQVDILSPDNSQIALIEENVFFQQGHIRLALKKHHEEWSEELSTFTWAKESQVSSVPDTLLEKSKRKEIKKYLYFFLVLSITFISIYIAWYTYSLQSRHVASLNTILAGSPAPLKIIKSDSEIYVFGEGYQEITWLHDVLYKLNETAKVIPVWTAKTRKEVIKKLQNKGFPVLQLDLTLPEFPQLYIYGKLDNEQEASLKTLAYQSLPYAKRIDVFFKDKKSLVKQAQHGLERIQIPYRSVTTDSGFALIIRDDLSDSALNSLNTFITDFYNQWGDQIVSFSINMNENILKDKSYLNAKEGYLFISPKHWYFPLNKKDINYG</sequence>
<dbReference type="InterPro" id="IPR019029">
    <property type="entry name" value="T3SS_PrgH/EprH-like"/>
</dbReference>
<evidence type="ECO:0000256" key="1">
    <source>
        <dbReference type="SAM" id="Phobius"/>
    </source>
</evidence>
<feature type="transmembrane region" description="Helical" evidence="1">
    <location>
        <begin position="167"/>
        <end position="188"/>
    </location>
</feature>
<dbReference type="Gene3D" id="2.60.200.20">
    <property type="match status" value="1"/>
</dbReference>